<protein>
    <submittedName>
        <fullName evidence="1">Protein of unkown function DUF3268</fullName>
    </submittedName>
</protein>
<organism evidence="1">
    <name type="scientific">uncultured Caudovirales phage</name>
    <dbReference type="NCBI Taxonomy" id="2100421"/>
    <lineage>
        <taxon>Viruses</taxon>
        <taxon>Duplodnaviria</taxon>
        <taxon>Heunggongvirae</taxon>
        <taxon>Uroviricota</taxon>
        <taxon>Caudoviricetes</taxon>
        <taxon>Peduoviridae</taxon>
        <taxon>Maltschvirus</taxon>
        <taxon>Maltschvirus maltsch</taxon>
    </lineage>
</organism>
<gene>
    <name evidence="1" type="ORF">UFOVP33_39</name>
</gene>
<dbReference type="InterPro" id="IPR021686">
    <property type="entry name" value="DUF3268"/>
</dbReference>
<evidence type="ECO:0000313" key="1">
    <source>
        <dbReference type="EMBL" id="CAB4122700.1"/>
    </source>
</evidence>
<dbReference type="Pfam" id="PF11672">
    <property type="entry name" value="DUF3268"/>
    <property type="match status" value="1"/>
</dbReference>
<accession>A0A6J5KRL0</accession>
<proteinExistence type="predicted"/>
<dbReference type="EMBL" id="LR796162">
    <property type="protein sequence ID" value="CAB4122700.1"/>
    <property type="molecule type" value="Genomic_DNA"/>
</dbReference>
<name>A0A6J5KRL0_9CAUD</name>
<sequence>MDSRVMAPRCNYCARPSRLVSGAAIYPHRPDLFGKWFYQCKPCDAYVGCHKGGVPLGDLANRELRKTRRVAHSVFDRLWKEGDLNRSQAYAWMSEAMGLPPEKAHIGMFSVEQCRALVNLVAARGVVA</sequence>
<reference evidence="1" key="1">
    <citation type="submission" date="2020-04" db="EMBL/GenBank/DDBJ databases">
        <authorList>
            <person name="Chiriac C."/>
            <person name="Salcher M."/>
            <person name="Ghai R."/>
            <person name="Kavagutti S V."/>
        </authorList>
    </citation>
    <scope>NUCLEOTIDE SEQUENCE</scope>
</reference>